<sequence>MNGFKLAPQSVFTFQFIFVIFMTALLPVQPLFAQKKSSKQKANTVQSTILLAENEKSLYRVVIPAAATVHELKAAKVLQEYVLQISGAVLPIIESTKDTSRYEIVLGQNERLDELGLNINFNELKEDGFLIKTDSLRLIIAGGTEKGTLYGVYTFLENYLGCRMYTSQVKRIPQQKRIALGKINDLQIPAIRFRDVFYKVAWDAEYTDWHKLDHNEKGDRTDWGMWVHTFNELVPPQIYYLEHPEYYSLVDGKRIPTQLCLTNSKVLELTIQNLRKKVAQNPAATYWSVSQNDNRNYCTCDQCRAIDEREGSPSGSIIHFVNQVAEQFPDKIISTLAYEYGRKAPKHLKPHENVNIMLCSIEVNRDKPIPDDATSEDFRRDVEEWGKIAKDIIVWDYVIQFNHLISPFPNLHVLQPNIAFFSRNGVSAMFEQGNKEVGGEFAELRSYLLSKLLWNPALNVDTLMNDFLQGYYGAAARPIRTYIDEMHAALRKSGANLRIFGSPNDAVTSYLTPALVKRYEQLFDEAEKAVAQNPELLERVRIAHLPLHYAVMEQAKKNFSGENGVFIKTSEGWRIRPDIRSRIDPFTDLCIRQGVTLIKEWSTTPEEYRSAMYRLFSQGMNEHLAYHKKVQFISPDPGKLPREATAMLTDGVRGSHDYAFNWLTFAGQNLEIIIDLEEAKPVKRIESAYHQYAFWLTILPKKVEYFVSMDGKNFEQVADIANTLPIDQYGGQQRDFIADFEPRPVRYIKIKAYTLGNTPEWHPGAGRPAVMRVDEIVVE</sequence>
<dbReference type="InterPro" id="IPR008979">
    <property type="entry name" value="Galactose-bd-like_sf"/>
</dbReference>
<reference evidence="4 5" key="1">
    <citation type="submission" date="2020-01" db="EMBL/GenBank/DDBJ databases">
        <authorList>
            <person name="Kim M.K."/>
        </authorList>
    </citation>
    <scope>NUCLEOTIDE SEQUENCE [LARGE SCALE GENOMIC DNA]</scope>
    <source>
        <strain evidence="4 5">172606-1</strain>
    </source>
</reference>
<organism evidence="4 5">
    <name type="scientific">Rhodocytophaga rosea</name>
    <dbReference type="NCBI Taxonomy" id="2704465"/>
    <lineage>
        <taxon>Bacteria</taxon>
        <taxon>Pseudomonadati</taxon>
        <taxon>Bacteroidota</taxon>
        <taxon>Cytophagia</taxon>
        <taxon>Cytophagales</taxon>
        <taxon>Rhodocytophagaceae</taxon>
        <taxon>Rhodocytophaga</taxon>
    </lineage>
</organism>
<dbReference type="SUPFAM" id="SSF49785">
    <property type="entry name" value="Galactose-binding domain-like"/>
    <property type="match status" value="1"/>
</dbReference>
<dbReference type="PANTHER" id="PTHR47406:SF2">
    <property type="entry name" value="ALPHA GLUCURONIDASE N-TERMINAL DOMAIN-CONTAINING PROTEIN"/>
    <property type="match status" value="1"/>
</dbReference>
<evidence type="ECO:0000256" key="2">
    <source>
        <dbReference type="SAM" id="Phobius"/>
    </source>
</evidence>
<evidence type="ECO:0000313" key="4">
    <source>
        <dbReference type="EMBL" id="QHT67266.1"/>
    </source>
</evidence>
<dbReference type="GO" id="GO:0045493">
    <property type="term" value="P:xylan catabolic process"/>
    <property type="evidence" value="ECO:0007669"/>
    <property type="project" value="InterPro"/>
</dbReference>
<accession>A0A6C0GGX5</accession>
<keyword evidence="1" id="KW-0378">Hydrolase</keyword>
<dbReference type="SUPFAM" id="SSF55545">
    <property type="entry name" value="beta-N-acetylhexosaminidase-like domain"/>
    <property type="match status" value="1"/>
</dbReference>
<dbReference type="InterPro" id="IPR029018">
    <property type="entry name" value="Hex-like_dom2"/>
</dbReference>
<dbReference type="Gene3D" id="2.60.120.260">
    <property type="entry name" value="Galactose-binding domain-like"/>
    <property type="match status" value="1"/>
</dbReference>
<proteinExistence type="predicted"/>
<keyword evidence="2" id="KW-0472">Membrane</keyword>
<dbReference type="RefSeq" id="WP_162443307.1">
    <property type="nucleotide sequence ID" value="NZ_CP048222.1"/>
</dbReference>
<feature type="transmembrane region" description="Helical" evidence="2">
    <location>
        <begin position="12"/>
        <end position="32"/>
    </location>
</feature>
<dbReference type="EMBL" id="CP048222">
    <property type="protein sequence ID" value="QHT67266.1"/>
    <property type="molecule type" value="Genomic_DNA"/>
</dbReference>
<dbReference type="Pfam" id="PF16126">
    <property type="entry name" value="DUF4838"/>
    <property type="match status" value="1"/>
</dbReference>
<dbReference type="Gene3D" id="3.30.379.10">
    <property type="entry name" value="Chitobiase/beta-hexosaminidase domain 2-like"/>
    <property type="match status" value="1"/>
</dbReference>
<keyword evidence="5" id="KW-1185">Reference proteome</keyword>
<protein>
    <submittedName>
        <fullName evidence="4">DUF4838 domain-containing protein</fullName>
    </submittedName>
</protein>
<dbReference type="AlphaFoldDB" id="A0A6C0GGX5"/>
<keyword evidence="2" id="KW-0812">Transmembrane</keyword>
<dbReference type="Pfam" id="PF03648">
    <property type="entry name" value="Glyco_hydro_67N"/>
    <property type="match status" value="1"/>
</dbReference>
<evidence type="ECO:0000259" key="3">
    <source>
        <dbReference type="Pfam" id="PF03648"/>
    </source>
</evidence>
<gene>
    <name evidence="4" type="ORF">GXP67_11770</name>
</gene>
<dbReference type="GO" id="GO:0046559">
    <property type="term" value="F:alpha-glucuronidase activity"/>
    <property type="evidence" value="ECO:0007669"/>
    <property type="project" value="InterPro"/>
</dbReference>
<dbReference type="InterPro" id="IPR032287">
    <property type="entry name" value="DUF4838"/>
</dbReference>
<evidence type="ECO:0000256" key="1">
    <source>
        <dbReference type="ARBA" id="ARBA00022801"/>
    </source>
</evidence>
<evidence type="ECO:0000313" key="5">
    <source>
        <dbReference type="Proteomes" id="UP000480178"/>
    </source>
</evidence>
<feature type="domain" description="Alpha glucuronidase N-terminal" evidence="3">
    <location>
        <begin position="57"/>
        <end position="154"/>
    </location>
</feature>
<dbReference type="KEGG" id="rhoz:GXP67_11770"/>
<dbReference type="Proteomes" id="UP000480178">
    <property type="component" value="Chromosome"/>
</dbReference>
<dbReference type="PANTHER" id="PTHR47406">
    <property type="entry name" value="COAGULATION FACTOR 5/8 TYPE, C-TERMINAL"/>
    <property type="match status" value="1"/>
</dbReference>
<dbReference type="InterPro" id="IPR005154">
    <property type="entry name" value="Glyco_hydro_67_aGlcAse_N"/>
</dbReference>
<name>A0A6C0GGX5_9BACT</name>
<keyword evidence="2" id="KW-1133">Transmembrane helix</keyword>